<protein>
    <submittedName>
        <fullName evidence="2">Uncharacterized protein</fullName>
    </submittedName>
</protein>
<keyword evidence="3" id="KW-1185">Reference proteome</keyword>
<accession>A0ABP4AZB1</accession>
<comment type="caution">
    <text evidence="2">The sequence shown here is derived from an EMBL/GenBank/DDBJ whole genome shotgun (WGS) entry which is preliminary data.</text>
</comment>
<name>A0ABP4AZB1_9PSEU</name>
<organism evidence="2 3">
    <name type="scientific">Pseudonocardia zijingensis</name>
    <dbReference type="NCBI Taxonomy" id="153376"/>
    <lineage>
        <taxon>Bacteria</taxon>
        <taxon>Bacillati</taxon>
        <taxon>Actinomycetota</taxon>
        <taxon>Actinomycetes</taxon>
        <taxon>Pseudonocardiales</taxon>
        <taxon>Pseudonocardiaceae</taxon>
        <taxon>Pseudonocardia</taxon>
    </lineage>
</organism>
<dbReference type="Proteomes" id="UP001499967">
    <property type="component" value="Unassembled WGS sequence"/>
</dbReference>
<feature type="transmembrane region" description="Helical" evidence="1">
    <location>
        <begin position="6"/>
        <end position="27"/>
    </location>
</feature>
<sequence length="140" mass="14271">MKITLVRYLIGGVALAAVTGLVVFLAVPKSITGDVATDAACRALAEHFLAEGPHPDQTAVMRQMSPERMNELVESVTEHTAEASIPEVRAAGEKLAAAGIAPGGLFGVLGIMAATAEVIEACGNAGWTPQAAGLVPDGPR</sequence>
<dbReference type="EMBL" id="BAAAHP010000111">
    <property type="protein sequence ID" value="GAA0943592.1"/>
    <property type="molecule type" value="Genomic_DNA"/>
</dbReference>
<reference evidence="3" key="1">
    <citation type="journal article" date="2019" name="Int. J. Syst. Evol. Microbiol.">
        <title>The Global Catalogue of Microorganisms (GCM) 10K type strain sequencing project: providing services to taxonomists for standard genome sequencing and annotation.</title>
        <authorList>
            <consortium name="The Broad Institute Genomics Platform"/>
            <consortium name="The Broad Institute Genome Sequencing Center for Infectious Disease"/>
            <person name="Wu L."/>
            <person name="Ma J."/>
        </authorList>
    </citation>
    <scope>NUCLEOTIDE SEQUENCE [LARGE SCALE GENOMIC DNA]</scope>
    <source>
        <strain evidence="3">JCM 11117</strain>
    </source>
</reference>
<evidence type="ECO:0000313" key="2">
    <source>
        <dbReference type="EMBL" id="GAA0943592.1"/>
    </source>
</evidence>
<evidence type="ECO:0000256" key="1">
    <source>
        <dbReference type="SAM" id="Phobius"/>
    </source>
</evidence>
<proteinExistence type="predicted"/>
<evidence type="ECO:0000313" key="3">
    <source>
        <dbReference type="Proteomes" id="UP001499967"/>
    </source>
</evidence>
<keyword evidence="1" id="KW-1133">Transmembrane helix</keyword>
<keyword evidence="1" id="KW-0472">Membrane</keyword>
<dbReference type="RefSeq" id="WP_343943049.1">
    <property type="nucleotide sequence ID" value="NZ_BAAAHP010000111.1"/>
</dbReference>
<keyword evidence="1" id="KW-0812">Transmembrane</keyword>
<gene>
    <name evidence="2" type="ORF">GCM10009559_40570</name>
</gene>